<feature type="compositionally biased region" description="Low complexity" evidence="1">
    <location>
        <begin position="390"/>
        <end position="412"/>
    </location>
</feature>
<feature type="transmembrane region" description="Helical" evidence="2">
    <location>
        <begin position="57"/>
        <end position="76"/>
    </location>
</feature>
<feature type="compositionally biased region" description="Basic and acidic residues" evidence="1">
    <location>
        <begin position="176"/>
        <end position="186"/>
    </location>
</feature>
<feature type="compositionally biased region" description="Basic residues" evidence="1">
    <location>
        <begin position="929"/>
        <end position="938"/>
    </location>
</feature>
<evidence type="ECO:0000313" key="4">
    <source>
        <dbReference type="Proteomes" id="UP000030750"/>
    </source>
</evidence>
<feature type="compositionally biased region" description="Basic and acidic residues" evidence="1">
    <location>
        <begin position="885"/>
        <end position="895"/>
    </location>
</feature>
<feature type="compositionally biased region" description="Low complexity" evidence="1">
    <location>
        <begin position="125"/>
        <end position="139"/>
    </location>
</feature>
<feature type="region of interest" description="Disordered" evidence="1">
    <location>
        <begin position="125"/>
        <end position="188"/>
    </location>
</feature>
<reference evidence="3" key="1">
    <citation type="submission" date="2013-10" db="EMBL/GenBank/DDBJ databases">
        <title>Genomic analysis of the causative agents of coccidiosis in chickens.</title>
        <authorList>
            <person name="Reid A.J."/>
            <person name="Blake D."/>
            <person name="Billington K."/>
            <person name="Browne H."/>
            <person name="Dunn M."/>
            <person name="Hung S."/>
            <person name="Kawahara F."/>
            <person name="Miranda-Saavedra D."/>
            <person name="Mourier T."/>
            <person name="Nagra H."/>
            <person name="Otto T.D."/>
            <person name="Rawlings N."/>
            <person name="Sanchez A."/>
            <person name="Sanders M."/>
            <person name="Subramaniam C."/>
            <person name="Tay Y."/>
            <person name="Dear P."/>
            <person name="Doerig C."/>
            <person name="Gruber A."/>
            <person name="Parkinson J."/>
            <person name="Shirley M."/>
            <person name="Wan K.L."/>
            <person name="Berriman M."/>
            <person name="Tomley F."/>
            <person name="Pain A."/>
        </authorList>
    </citation>
    <scope>NUCLEOTIDE SEQUENCE [LARGE SCALE GENOMIC DNA]</scope>
    <source>
        <strain evidence="3">Houghton</strain>
    </source>
</reference>
<feature type="compositionally biased region" description="Basic and acidic residues" evidence="1">
    <location>
        <begin position="313"/>
        <end position="338"/>
    </location>
</feature>
<feature type="compositionally biased region" description="Acidic residues" evidence="1">
    <location>
        <begin position="358"/>
        <end position="386"/>
    </location>
</feature>
<dbReference type="Proteomes" id="UP000030750">
    <property type="component" value="Unassembled WGS sequence"/>
</dbReference>
<evidence type="ECO:0000256" key="2">
    <source>
        <dbReference type="SAM" id="Phobius"/>
    </source>
</evidence>
<feature type="compositionally biased region" description="Low complexity" evidence="1">
    <location>
        <begin position="491"/>
        <end position="505"/>
    </location>
</feature>
<name>U6LGR8_9EIME</name>
<feature type="compositionally biased region" description="Low complexity" evidence="1">
    <location>
        <begin position="794"/>
        <end position="880"/>
    </location>
</feature>
<sequence>MSVPPPPPDRFNEGLASGLFLSPSLTTKRKQNLKVQQEQGLGGGEDTRRGLFRRRKAGVAIPYLVIVTVLAVLFLVSRCSFLSRQQQQQLLQGQQPATRILAAAKGTEEKDDGDGGESSFLQQVCEGTEETQQQTRTSTGPERDTVNPSDIFLSLQALEPENGESSSEKDDDDDGEPPKKMKRMNDEGPLDYGALSVLSPVLAEADAGAEATKLVDVAAPATTTTKVAAAEAMRQDILKYVEEILAEGNDDETQKGGPYYSEFLMELEAGGGMHIRDEGQQQNKSPRPRMDRFVSARPSVATETISPAASRSSDNKDAKGSIDKDSTKDGGSKQENMSRGKRTEHRVVEKETEKEAEAGTETDDTDDDDDDDDESDDEDSDSDTGDEGPSSQQQQRQGSGSSDRRNAAAAASPLPPAGMLLVNPLGRLTEEQETEVNRRLTLTKRTVQTELVYVLGNPEEGGAYKIVCRKLQFQEKPALLLFSVPLPMSPEGAEAAATEEAAAPPQGQPRPDLRSHPFFRLPSVSADASVRPLQMKKWELLRRRTLSETNALLAIKNILKKQQPLTSNDLLSLMENLELLVEHIIHLKPETVDMLSPKFITEKQSIALLLTDAMYCAAEVLGDKARKGEWWKHAVNAIPVYRHPKINAATRGAAQRNLIIGQLLQSALQFYRKGKRPPAQLLVPLKQIILCTPSLPTLRRGPWARFEADDDEWRLEEHERQQRRAQKLQGQQRELQQAQQQLQQQGQQQPQKQQKQPVQQPQKQQGQQQPQEQQGQQQLQKQQCQQQPRKRQGQHQVQQQGQQQLQKQPVQRPQKQQGQQQPPKQPVQRPQKQQGQQQPQKQQGQRQPQKQQGQQQPQKQQGQQQPRKQPVQQPQKQPVQRNKKQQVEQQKEQQAQKKARRRVQRLQQRVQRMERRLTRMQQQQESAPRLRRTRRKQQGHTEEEEEP</sequence>
<keyword evidence="2" id="KW-0472">Membrane</keyword>
<dbReference type="OrthoDB" id="354030at2759"/>
<feature type="region of interest" description="Disordered" evidence="1">
    <location>
        <begin position="29"/>
        <end position="48"/>
    </location>
</feature>
<feature type="compositionally biased region" description="Low complexity" evidence="1">
    <location>
        <begin position="727"/>
        <end position="787"/>
    </location>
</feature>
<proteinExistence type="predicted"/>
<organism evidence="3 4">
    <name type="scientific">Eimeria brunetti</name>
    <dbReference type="NCBI Taxonomy" id="51314"/>
    <lineage>
        <taxon>Eukaryota</taxon>
        <taxon>Sar</taxon>
        <taxon>Alveolata</taxon>
        <taxon>Apicomplexa</taxon>
        <taxon>Conoidasida</taxon>
        <taxon>Coccidia</taxon>
        <taxon>Eucoccidiorida</taxon>
        <taxon>Eimeriorina</taxon>
        <taxon>Eimeriidae</taxon>
        <taxon>Eimeria</taxon>
    </lineage>
</organism>
<dbReference type="PANTHER" id="PTHR35310">
    <property type="entry name" value="CELL WALL INTEGRITY/STRESS RESPONSE COMPONENT-LIKE PROTEIN"/>
    <property type="match status" value="1"/>
</dbReference>
<dbReference type="EMBL" id="HG711755">
    <property type="protein sequence ID" value="CDJ49577.1"/>
    <property type="molecule type" value="Genomic_DNA"/>
</dbReference>
<feature type="compositionally biased region" description="Basic and acidic residues" evidence="1">
    <location>
        <begin position="345"/>
        <end position="357"/>
    </location>
</feature>
<evidence type="ECO:0000256" key="1">
    <source>
        <dbReference type="SAM" id="MobiDB-lite"/>
    </source>
</evidence>
<dbReference type="AlphaFoldDB" id="U6LGR8"/>
<feature type="region of interest" description="Disordered" evidence="1">
    <location>
        <begin position="270"/>
        <end position="421"/>
    </location>
</feature>
<keyword evidence="2" id="KW-0812">Transmembrane</keyword>
<dbReference type="PANTHER" id="PTHR35310:SF1">
    <property type="entry name" value="CELL WALL INTEGRITY_STRESS RESPONSE COMPONENT-LIKE PROTEIN"/>
    <property type="match status" value="1"/>
</dbReference>
<dbReference type="VEuPathDB" id="ToxoDB:EBH_0027260"/>
<gene>
    <name evidence="3" type="ORF">EBH_0027260</name>
</gene>
<reference evidence="3" key="2">
    <citation type="submission" date="2013-10" db="EMBL/GenBank/DDBJ databases">
        <authorList>
            <person name="Aslett M."/>
        </authorList>
    </citation>
    <scope>NUCLEOTIDE SEQUENCE [LARGE SCALE GENOMIC DNA]</scope>
    <source>
        <strain evidence="3">Houghton</strain>
    </source>
</reference>
<evidence type="ECO:0000313" key="3">
    <source>
        <dbReference type="EMBL" id="CDJ49577.1"/>
    </source>
</evidence>
<accession>U6LGR8</accession>
<protein>
    <submittedName>
        <fullName evidence="3">Uncharacterized protein</fullName>
    </submittedName>
</protein>
<feature type="region of interest" description="Disordered" evidence="1">
    <location>
        <begin position="491"/>
        <end position="514"/>
    </location>
</feature>
<feature type="compositionally biased region" description="Polar residues" evidence="1">
    <location>
        <begin position="301"/>
        <end position="312"/>
    </location>
</feature>
<keyword evidence="2" id="KW-1133">Transmembrane helix</keyword>
<keyword evidence="4" id="KW-1185">Reference proteome</keyword>
<feature type="region of interest" description="Disordered" evidence="1">
    <location>
        <begin position="717"/>
        <end position="947"/>
    </location>
</feature>